<dbReference type="EnsemblMetazoa" id="XM_050656027.1">
    <property type="protein sequence ID" value="XP_050511984.1"/>
    <property type="gene ID" value="LOC126888024"/>
</dbReference>
<dbReference type="InterPro" id="IPR026516">
    <property type="entry name" value="THAP1/10"/>
</dbReference>
<evidence type="ECO:0000313" key="7">
    <source>
        <dbReference type="EnsemblMetazoa" id="XP_050511984.1"/>
    </source>
</evidence>
<dbReference type="Proteomes" id="UP001652700">
    <property type="component" value="Unplaced"/>
</dbReference>
<keyword evidence="2 5" id="KW-0863">Zinc-finger</keyword>
<dbReference type="Gene3D" id="6.20.210.20">
    <property type="entry name" value="THAP domain"/>
    <property type="match status" value="1"/>
</dbReference>
<name>A0ABM5KP67_DIAVI</name>
<evidence type="ECO:0000256" key="4">
    <source>
        <dbReference type="ARBA" id="ARBA00023125"/>
    </source>
</evidence>
<keyword evidence="1" id="KW-0479">Metal-binding</keyword>
<evidence type="ECO:0000256" key="3">
    <source>
        <dbReference type="ARBA" id="ARBA00022833"/>
    </source>
</evidence>
<dbReference type="PANTHER" id="PTHR46600:SF11">
    <property type="entry name" value="THAP DOMAIN-CONTAINING PROTEIN 10"/>
    <property type="match status" value="1"/>
</dbReference>
<dbReference type="Pfam" id="PF05485">
    <property type="entry name" value="THAP"/>
    <property type="match status" value="1"/>
</dbReference>
<dbReference type="SMART" id="SM00692">
    <property type="entry name" value="DM3"/>
    <property type="match status" value="1"/>
</dbReference>
<evidence type="ECO:0000256" key="2">
    <source>
        <dbReference type="ARBA" id="ARBA00022771"/>
    </source>
</evidence>
<evidence type="ECO:0000313" key="8">
    <source>
        <dbReference type="Proteomes" id="UP001652700"/>
    </source>
</evidence>
<dbReference type="InterPro" id="IPR038441">
    <property type="entry name" value="THAP_Znf_sf"/>
</dbReference>
<keyword evidence="3" id="KW-0862">Zinc</keyword>
<keyword evidence="8" id="KW-1185">Reference proteome</keyword>
<dbReference type="PANTHER" id="PTHR46600">
    <property type="entry name" value="THAP DOMAIN-CONTAINING"/>
    <property type="match status" value="1"/>
</dbReference>
<organism evidence="7 8">
    <name type="scientific">Diabrotica virgifera virgifera</name>
    <name type="common">western corn rootworm</name>
    <dbReference type="NCBI Taxonomy" id="50390"/>
    <lineage>
        <taxon>Eukaryota</taxon>
        <taxon>Metazoa</taxon>
        <taxon>Ecdysozoa</taxon>
        <taxon>Arthropoda</taxon>
        <taxon>Hexapoda</taxon>
        <taxon>Insecta</taxon>
        <taxon>Pterygota</taxon>
        <taxon>Neoptera</taxon>
        <taxon>Endopterygota</taxon>
        <taxon>Coleoptera</taxon>
        <taxon>Polyphaga</taxon>
        <taxon>Cucujiformia</taxon>
        <taxon>Chrysomeloidea</taxon>
        <taxon>Chrysomelidae</taxon>
        <taxon>Galerucinae</taxon>
        <taxon>Diabroticina</taxon>
        <taxon>Diabroticites</taxon>
        <taxon>Diabrotica</taxon>
    </lineage>
</organism>
<evidence type="ECO:0000256" key="1">
    <source>
        <dbReference type="ARBA" id="ARBA00022723"/>
    </source>
</evidence>
<dbReference type="GeneID" id="126888024"/>
<sequence length="133" mass="15669">MAARKGGISCVVRGCQTRSGEQISLFSIPRDRSRAELWLKAAIREDLLSKDVNELHKNYRMCEKHFQPHFISKGGNVRKNLFIQAHPTIFPYNQDVQLVPKKLIRLLVRFDHFEQCMIGLTLYYIYYDRQIIK</sequence>
<dbReference type="SMART" id="SM00980">
    <property type="entry name" value="THAP"/>
    <property type="match status" value="1"/>
</dbReference>
<dbReference type="SUPFAM" id="SSF57716">
    <property type="entry name" value="Glucocorticoid receptor-like (DNA-binding domain)"/>
    <property type="match status" value="1"/>
</dbReference>
<protein>
    <recommendedName>
        <fullName evidence="6">THAP-type domain-containing protein</fullName>
    </recommendedName>
</protein>
<dbReference type="PROSITE" id="PS50950">
    <property type="entry name" value="ZF_THAP"/>
    <property type="match status" value="1"/>
</dbReference>
<dbReference type="RefSeq" id="XP_050511984.1">
    <property type="nucleotide sequence ID" value="XM_050656027.1"/>
</dbReference>
<reference evidence="7" key="1">
    <citation type="submission" date="2025-05" db="UniProtKB">
        <authorList>
            <consortium name="EnsemblMetazoa"/>
        </authorList>
    </citation>
    <scope>IDENTIFICATION</scope>
</reference>
<proteinExistence type="predicted"/>
<accession>A0ABM5KP67</accession>
<keyword evidence="4 5" id="KW-0238">DNA-binding</keyword>
<evidence type="ECO:0000259" key="6">
    <source>
        <dbReference type="PROSITE" id="PS50950"/>
    </source>
</evidence>
<dbReference type="InterPro" id="IPR006612">
    <property type="entry name" value="THAP_Znf"/>
</dbReference>
<feature type="domain" description="THAP-type" evidence="6">
    <location>
        <begin position="1"/>
        <end position="90"/>
    </location>
</feature>
<evidence type="ECO:0000256" key="5">
    <source>
        <dbReference type="PROSITE-ProRule" id="PRU00309"/>
    </source>
</evidence>